<dbReference type="EMBL" id="WSFT01000034">
    <property type="protein sequence ID" value="MBS4538492.1"/>
    <property type="molecule type" value="Genomic_DNA"/>
</dbReference>
<proteinExistence type="predicted"/>
<dbReference type="RefSeq" id="WP_203366418.1">
    <property type="nucleotide sequence ID" value="NZ_WSFT01000034.1"/>
</dbReference>
<protein>
    <submittedName>
        <fullName evidence="1">Uncharacterized protein</fullName>
    </submittedName>
</protein>
<comment type="caution">
    <text evidence="1">The sequence shown here is derived from an EMBL/GenBank/DDBJ whole genome shotgun (WGS) entry which is preliminary data.</text>
</comment>
<reference evidence="1" key="1">
    <citation type="submission" date="2019-12" db="EMBL/GenBank/DDBJ databases">
        <title>Clostridiaceae gen. nov. sp. nov., isolated from sediment in Xinjiang, China.</title>
        <authorList>
            <person name="Zhang R."/>
        </authorList>
    </citation>
    <scope>NUCLEOTIDE SEQUENCE</scope>
    <source>
        <strain evidence="1">D2Q-11</strain>
    </source>
</reference>
<organism evidence="1 2">
    <name type="scientific">Anaeromonas frigoriresistens</name>
    <dbReference type="NCBI Taxonomy" id="2683708"/>
    <lineage>
        <taxon>Bacteria</taxon>
        <taxon>Bacillati</taxon>
        <taxon>Bacillota</taxon>
        <taxon>Tissierellia</taxon>
        <taxon>Tissierellales</taxon>
        <taxon>Thermohalobacteraceae</taxon>
        <taxon>Anaeromonas</taxon>
    </lineage>
</organism>
<gene>
    <name evidence="1" type="ORF">GOQ27_08450</name>
</gene>
<keyword evidence="2" id="KW-1185">Reference proteome</keyword>
<evidence type="ECO:0000313" key="2">
    <source>
        <dbReference type="Proteomes" id="UP000724672"/>
    </source>
</evidence>
<dbReference type="Proteomes" id="UP000724672">
    <property type="component" value="Unassembled WGS sequence"/>
</dbReference>
<name>A0A942Z7B0_9FIRM</name>
<sequence>MTMWKGQGSDYIYFMPMSLTRVNDAMKNGITNELDLIRNKEIWPEFSDKDIKVWANEERIDILSITKVPDFLAEVDGEKLFRPSYIVSIPKGFERKTIKVQIKDTIYRNNEKIIERGEGFYFLDS</sequence>
<evidence type="ECO:0000313" key="1">
    <source>
        <dbReference type="EMBL" id="MBS4538492.1"/>
    </source>
</evidence>
<accession>A0A942Z7B0</accession>
<dbReference type="AlphaFoldDB" id="A0A942Z7B0"/>